<evidence type="ECO:0000256" key="10">
    <source>
        <dbReference type="ARBA" id="ARBA00048639"/>
    </source>
</evidence>
<dbReference type="PANTHER" id="PTHR48109">
    <property type="entry name" value="DIHYDROOROTATE DEHYDROGENASE (QUINONE), MITOCHONDRIAL-RELATED"/>
    <property type="match status" value="1"/>
</dbReference>
<evidence type="ECO:0000313" key="14">
    <source>
        <dbReference type="Proteomes" id="UP000678513"/>
    </source>
</evidence>
<keyword evidence="7 11" id="KW-0665">Pyrimidine biosynthesis</keyword>
<evidence type="ECO:0000256" key="3">
    <source>
        <dbReference type="ARBA" id="ARBA00005161"/>
    </source>
</evidence>
<dbReference type="RefSeq" id="WP_212327239.1">
    <property type="nucleotide sequence ID" value="NZ_AP024463.1"/>
</dbReference>
<dbReference type="InterPro" id="IPR001295">
    <property type="entry name" value="Dihydroorotate_DH_CS"/>
</dbReference>
<feature type="binding site" evidence="11">
    <location>
        <begin position="329"/>
        <end position="330"/>
    </location>
    <ligand>
        <name>FMN</name>
        <dbReference type="ChEBI" id="CHEBI:58210"/>
    </ligand>
</feature>
<evidence type="ECO:0000256" key="11">
    <source>
        <dbReference type="HAMAP-Rule" id="MF_00225"/>
    </source>
</evidence>
<dbReference type="PROSITE" id="PS00911">
    <property type="entry name" value="DHODEHASE_1"/>
    <property type="match status" value="1"/>
</dbReference>
<dbReference type="Gene3D" id="3.20.20.70">
    <property type="entry name" value="Aldolase class I"/>
    <property type="match status" value="1"/>
</dbReference>
<dbReference type="EMBL" id="CP072384">
    <property type="protein sequence ID" value="QUC09514.1"/>
    <property type="molecule type" value="Genomic_DNA"/>
</dbReference>
<evidence type="ECO:0000256" key="4">
    <source>
        <dbReference type="ARBA" id="ARBA00005359"/>
    </source>
</evidence>
<dbReference type="InterPro" id="IPR013785">
    <property type="entry name" value="Aldolase_TIM"/>
</dbReference>
<evidence type="ECO:0000256" key="5">
    <source>
        <dbReference type="ARBA" id="ARBA00022630"/>
    </source>
</evidence>
<feature type="binding site" evidence="11">
    <location>
        <position position="187"/>
    </location>
    <ligand>
        <name>FMN</name>
        <dbReference type="ChEBI" id="CHEBI:58210"/>
    </ligand>
</feature>
<dbReference type="EC" id="1.3.5.2" evidence="11"/>
<evidence type="ECO:0000259" key="12">
    <source>
        <dbReference type="Pfam" id="PF01180"/>
    </source>
</evidence>
<keyword evidence="8 11" id="KW-0560">Oxidoreductase</keyword>
<keyword evidence="9 11" id="KW-0472">Membrane</keyword>
<feature type="binding site" evidence="11">
    <location>
        <position position="281"/>
    </location>
    <ligand>
        <name>FMN</name>
        <dbReference type="ChEBI" id="CHEBI:58210"/>
    </ligand>
</feature>
<feature type="binding site" evidence="11">
    <location>
        <position position="187"/>
    </location>
    <ligand>
        <name>substrate</name>
    </ligand>
</feature>
<feature type="binding site" evidence="11">
    <location>
        <position position="94"/>
    </location>
    <ligand>
        <name>FMN</name>
        <dbReference type="ChEBI" id="CHEBI:58210"/>
    </ligand>
</feature>
<evidence type="ECO:0000256" key="7">
    <source>
        <dbReference type="ARBA" id="ARBA00022975"/>
    </source>
</evidence>
<reference evidence="13 14" key="1">
    <citation type="submission" date="2021-03" db="EMBL/GenBank/DDBJ databases">
        <title>Human Oral Microbial Genomes.</title>
        <authorList>
            <person name="Johnston C.D."/>
            <person name="Chen T."/>
            <person name="Dewhirst F.E."/>
        </authorList>
    </citation>
    <scope>NUCLEOTIDE SEQUENCE [LARGE SCALE GENOMIC DNA]</scope>
    <source>
        <strain evidence="13 14">DSMZ 100122</strain>
    </source>
</reference>
<feature type="binding site" evidence="11">
    <location>
        <position position="228"/>
    </location>
    <ligand>
        <name>FMN</name>
        <dbReference type="ChEBI" id="CHEBI:58210"/>
    </ligand>
</feature>
<dbReference type="HAMAP" id="MF_00225">
    <property type="entry name" value="DHO_dh_type2"/>
    <property type="match status" value="1"/>
</dbReference>
<dbReference type="SUPFAM" id="SSF51395">
    <property type="entry name" value="FMN-linked oxidoreductases"/>
    <property type="match status" value="1"/>
</dbReference>
<feature type="binding site" evidence="11">
    <location>
        <begin position="257"/>
        <end position="258"/>
    </location>
    <ligand>
        <name>substrate</name>
    </ligand>
</feature>
<keyword evidence="14" id="KW-1185">Reference proteome</keyword>
<comment type="function">
    <text evidence="1 11">Catalyzes the conversion of dihydroorotate to orotate with quinone as electron acceptor.</text>
</comment>
<feature type="domain" description="Dihydroorotate dehydrogenase catalytic" evidence="12">
    <location>
        <begin position="55"/>
        <end position="343"/>
    </location>
</feature>
<dbReference type="NCBIfam" id="TIGR01036">
    <property type="entry name" value="pyrD_sub2"/>
    <property type="match status" value="1"/>
</dbReference>
<protein>
    <recommendedName>
        <fullName evidence="11">Dihydroorotate dehydrogenase (quinone)</fullName>
        <ecNumber evidence="11">1.3.5.2</ecNumber>
    </recommendedName>
    <alternativeName>
        <fullName evidence="11">DHOdehase</fullName>
        <shortName evidence="11">DHOD</shortName>
        <shortName evidence="11">DHODase</shortName>
    </alternativeName>
    <alternativeName>
        <fullName evidence="11">Dihydroorotate oxidase</fullName>
    </alternativeName>
</protein>
<comment type="cofactor">
    <cofactor evidence="11">
        <name>FMN</name>
        <dbReference type="ChEBI" id="CHEBI:58210"/>
    </cofactor>
    <text evidence="11">Binds 1 FMN per subunit.</text>
</comment>
<dbReference type="NCBIfam" id="NF003652">
    <property type="entry name" value="PRK05286.2-5"/>
    <property type="match status" value="1"/>
</dbReference>
<comment type="subcellular location">
    <subcellularLocation>
        <location evidence="11">Cell membrane</location>
        <topology evidence="11">Peripheral membrane protein</topology>
    </subcellularLocation>
    <subcellularLocation>
        <location evidence="2">Membrane</location>
    </subcellularLocation>
</comment>
<sequence>MTSLLTRAELGVYQRLLRPVLFRWGGGDPERIHEAMISWLGHVPATRSAEVAAPVTVAGIEFPNRVGVAAGLDKDGVAAAAWARFGFGFAELGTVTGQAQPGNPAPRMFRARASRGIVNRMGFNNHGAEALADRLLKLGVQRGNRRLGIPLGISIGKTKAVALLDAASDYLASVDALRDYADYLAVNISSPNTPGLRTLQHASQLEQLLACIIESASQGPDPLPVFVKLAPDLEPGTWAETLAVIRDSGAAGIIATNTTLSREGLAAGDQHLAAEAGGLSGAPLTGRALAFVEQTAAATQLPVIGVGGIMSPRDGRRMIDAGAALLQLYTGFIYAGPALVRGLNEILR</sequence>
<evidence type="ECO:0000256" key="9">
    <source>
        <dbReference type="ARBA" id="ARBA00023136"/>
    </source>
</evidence>
<dbReference type="InterPro" id="IPR050074">
    <property type="entry name" value="DHO_dehydrogenase"/>
</dbReference>
<feature type="binding site" evidence="11">
    <location>
        <position position="74"/>
    </location>
    <ligand>
        <name>substrate</name>
    </ligand>
</feature>
<keyword evidence="11" id="KW-1003">Cell membrane</keyword>
<comment type="catalytic activity">
    <reaction evidence="10 11">
        <text>(S)-dihydroorotate + a quinone = orotate + a quinol</text>
        <dbReference type="Rhea" id="RHEA:30187"/>
        <dbReference type="ChEBI" id="CHEBI:24646"/>
        <dbReference type="ChEBI" id="CHEBI:30839"/>
        <dbReference type="ChEBI" id="CHEBI:30864"/>
        <dbReference type="ChEBI" id="CHEBI:132124"/>
        <dbReference type="EC" id="1.3.5.2"/>
    </reaction>
</comment>
<dbReference type="InterPro" id="IPR005719">
    <property type="entry name" value="Dihydroorotate_DH_2"/>
</dbReference>
<evidence type="ECO:0000256" key="8">
    <source>
        <dbReference type="ARBA" id="ARBA00023002"/>
    </source>
</evidence>
<organism evidence="13 14">
    <name type="scientific">Arachnia rubra</name>
    <dbReference type="NCBI Taxonomy" id="1547448"/>
    <lineage>
        <taxon>Bacteria</taxon>
        <taxon>Bacillati</taxon>
        <taxon>Actinomycetota</taxon>
        <taxon>Actinomycetes</taxon>
        <taxon>Propionibacteriales</taxon>
        <taxon>Propionibacteriaceae</taxon>
        <taxon>Arachnia</taxon>
    </lineage>
</organism>
<dbReference type="PANTHER" id="PTHR48109:SF4">
    <property type="entry name" value="DIHYDROOROTATE DEHYDROGENASE (QUINONE), MITOCHONDRIAL"/>
    <property type="match status" value="1"/>
</dbReference>
<accession>A0ABX7Y9B5</accession>
<feature type="binding site" evidence="11">
    <location>
        <begin position="70"/>
        <end position="74"/>
    </location>
    <ligand>
        <name>FMN</name>
        <dbReference type="ChEBI" id="CHEBI:58210"/>
    </ligand>
</feature>
<dbReference type="Proteomes" id="UP000678513">
    <property type="component" value="Chromosome"/>
</dbReference>
<feature type="binding site" evidence="11">
    <location>
        <position position="154"/>
    </location>
    <ligand>
        <name>FMN</name>
        <dbReference type="ChEBI" id="CHEBI:58210"/>
    </ligand>
</feature>
<evidence type="ECO:0000256" key="2">
    <source>
        <dbReference type="ARBA" id="ARBA00004370"/>
    </source>
</evidence>
<dbReference type="PIRSF" id="PIRSF000164">
    <property type="entry name" value="DHO_oxidase"/>
    <property type="match status" value="1"/>
</dbReference>
<dbReference type="InterPro" id="IPR012135">
    <property type="entry name" value="Dihydroorotate_DH_1_2"/>
</dbReference>
<gene>
    <name evidence="11" type="primary">pyrD</name>
    <name evidence="13" type="ORF">J5A65_07345</name>
</gene>
<evidence type="ECO:0000256" key="6">
    <source>
        <dbReference type="ARBA" id="ARBA00022643"/>
    </source>
</evidence>
<feature type="binding site" evidence="11">
    <location>
        <position position="308"/>
    </location>
    <ligand>
        <name>FMN</name>
        <dbReference type="ChEBI" id="CHEBI:58210"/>
    </ligand>
</feature>
<comment type="similarity">
    <text evidence="4 11">Belongs to the dihydroorotate dehydrogenase family. Type 2 subfamily.</text>
</comment>
<evidence type="ECO:0000313" key="13">
    <source>
        <dbReference type="EMBL" id="QUC09514.1"/>
    </source>
</evidence>
<keyword evidence="6 11" id="KW-0288">FMN</keyword>
<name>A0ABX7Y9B5_9ACTN</name>
<comment type="pathway">
    <text evidence="3 11">Pyrimidine metabolism; UMP biosynthesis via de novo pathway; orotate from (S)-dihydroorotate (quinone route): step 1/1.</text>
</comment>
<keyword evidence="5 11" id="KW-0285">Flavoprotein</keyword>
<feature type="active site" description="Nucleophile" evidence="11">
    <location>
        <position position="190"/>
    </location>
</feature>
<comment type="subunit">
    <text evidence="11">Monomer.</text>
</comment>
<evidence type="ECO:0000256" key="1">
    <source>
        <dbReference type="ARBA" id="ARBA00003125"/>
    </source>
</evidence>
<dbReference type="Pfam" id="PF01180">
    <property type="entry name" value="DHO_dh"/>
    <property type="match status" value="1"/>
</dbReference>
<feature type="binding site" evidence="11">
    <location>
        <position position="192"/>
    </location>
    <ligand>
        <name>substrate</name>
    </ligand>
</feature>
<dbReference type="InterPro" id="IPR005720">
    <property type="entry name" value="Dihydroorotate_DH_cat"/>
</dbReference>
<proteinExistence type="inferred from homology"/>
<feature type="binding site" evidence="11">
    <location>
        <position position="256"/>
    </location>
    <ligand>
        <name>FMN</name>
        <dbReference type="ChEBI" id="CHEBI:58210"/>
    </ligand>
</feature>
<feature type="binding site" evidence="11">
    <location>
        <begin position="119"/>
        <end position="123"/>
    </location>
    <ligand>
        <name>substrate</name>
    </ligand>
</feature>
<dbReference type="CDD" id="cd04738">
    <property type="entry name" value="DHOD_2_like"/>
    <property type="match status" value="1"/>
</dbReference>
<dbReference type="GO" id="GO:0106430">
    <property type="term" value="F:dihydroorotate dehydrogenase (quinone) activity"/>
    <property type="evidence" value="ECO:0007669"/>
    <property type="project" value="UniProtKB-EC"/>
</dbReference>